<dbReference type="SUPFAM" id="SSF47370">
    <property type="entry name" value="Bromodomain"/>
    <property type="match status" value="1"/>
</dbReference>
<feature type="coiled-coil region" evidence="3">
    <location>
        <begin position="611"/>
        <end position="638"/>
    </location>
</feature>
<feature type="compositionally biased region" description="Low complexity" evidence="4">
    <location>
        <begin position="301"/>
        <end position="321"/>
    </location>
</feature>
<proteinExistence type="predicted"/>
<dbReference type="Pfam" id="PF00439">
    <property type="entry name" value="Bromodomain"/>
    <property type="match status" value="1"/>
</dbReference>
<evidence type="ECO:0000256" key="1">
    <source>
        <dbReference type="ARBA" id="ARBA00023117"/>
    </source>
</evidence>
<feature type="compositionally biased region" description="Basic residues" evidence="4">
    <location>
        <begin position="691"/>
        <end position="700"/>
    </location>
</feature>
<evidence type="ECO:0000256" key="4">
    <source>
        <dbReference type="SAM" id="MobiDB-lite"/>
    </source>
</evidence>
<dbReference type="InterPro" id="IPR004252">
    <property type="entry name" value="Probable_transposase_24"/>
</dbReference>
<dbReference type="InterPro" id="IPR036427">
    <property type="entry name" value="Bromodomain-like_sf"/>
</dbReference>
<feature type="region of interest" description="Disordered" evidence="4">
    <location>
        <begin position="301"/>
        <end position="342"/>
    </location>
</feature>
<dbReference type="Pfam" id="PF03004">
    <property type="entry name" value="Transposase_24"/>
    <property type="match status" value="1"/>
</dbReference>
<dbReference type="PANTHER" id="PTHR47809:SF3">
    <property type="entry name" value="CHROMATIN REMODELER BROMODOMAIN FAMILY"/>
    <property type="match status" value="1"/>
</dbReference>
<keyword evidence="7" id="KW-1185">Reference proteome</keyword>
<evidence type="ECO:0000259" key="5">
    <source>
        <dbReference type="PROSITE" id="PS50014"/>
    </source>
</evidence>
<dbReference type="PROSITE" id="PS50014">
    <property type="entry name" value="BROMODOMAIN_2"/>
    <property type="match status" value="1"/>
</dbReference>
<dbReference type="InterPro" id="IPR018359">
    <property type="entry name" value="Bromodomain_CS"/>
</dbReference>
<dbReference type="InterPro" id="IPR001487">
    <property type="entry name" value="Bromodomain"/>
</dbReference>
<accession>A0AA36A5X3</accession>
<dbReference type="Proteomes" id="UP001177003">
    <property type="component" value="Chromosome 9"/>
</dbReference>
<evidence type="ECO:0000256" key="2">
    <source>
        <dbReference type="PROSITE-ProRule" id="PRU00035"/>
    </source>
</evidence>
<gene>
    <name evidence="6" type="ORF">LSALG_LOCUS42775</name>
</gene>
<keyword evidence="1 2" id="KW-0103">Bromodomain</keyword>
<dbReference type="EMBL" id="OX465085">
    <property type="protein sequence ID" value="CAI9304396.1"/>
    <property type="molecule type" value="Genomic_DNA"/>
</dbReference>
<feature type="domain" description="Bromo" evidence="5">
    <location>
        <begin position="156"/>
        <end position="229"/>
    </location>
</feature>
<reference evidence="6" key="1">
    <citation type="submission" date="2023-04" db="EMBL/GenBank/DDBJ databases">
        <authorList>
            <person name="Vijverberg K."/>
            <person name="Xiong W."/>
            <person name="Schranz E."/>
        </authorList>
    </citation>
    <scope>NUCLEOTIDE SEQUENCE</scope>
</reference>
<keyword evidence="3" id="KW-0175">Coiled coil</keyword>
<name>A0AA36A5X3_LACSI</name>
<protein>
    <recommendedName>
        <fullName evidence="5">Bromo domain-containing protein</fullName>
    </recommendedName>
</protein>
<feature type="region of interest" description="Disordered" evidence="4">
    <location>
        <begin position="114"/>
        <end position="138"/>
    </location>
</feature>
<evidence type="ECO:0000313" key="6">
    <source>
        <dbReference type="EMBL" id="CAI9304396.1"/>
    </source>
</evidence>
<dbReference type="AlphaFoldDB" id="A0AA36A5X3"/>
<organism evidence="6 7">
    <name type="scientific">Lactuca saligna</name>
    <name type="common">Willowleaf lettuce</name>
    <dbReference type="NCBI Taxonomy" id="75948"/>
    <lineage>
        <taxon>Eukaryota</taxon>
        <taxon>Viridiplantae</taxon>
        <taxon>Streptophyta</taxon>
        <taxon>Embryophyta</taxon>
        <taxon>Tracheophyta</taxon>
        <taxon>Spermatophyta</taxon>
        <taxon>Magnoliopsida</taxon>
        <taxon>eudicotyledons</taxon>
        <taxon>Gunneridae</taxon>
        <taxon>Pentapetalae</taxon>
        <taxon>asterids</taxon>
        <taxon>campanulids</taxon>
        <taxon>Asterales</taxon>
        <taxon>Asteraceae</taxon>
        <taxon>Cichorioideae</taxon>
        <taxon>Cichorieae</taxon>
        <taxon>Lactucinae</taxon>
        <taxon>Lactuca</taxon>
    </lineage>
</organism>
<evidence type="ECO:0000256" key="3">
    <source>
        <dbReference type="SAM" id="Coils"/>
    </source>
</evidence>
<dbReference type="SMART" id="SM00297">
    <property type="entry name" value="BROMO"/>
    <property type="match status" value="1"/>
</dbReference>
<dbReference type="Gene3D" id="1.20.920.10">
    <property type="entry name" value="Bromodomain-like"/>
    <property type="match status" value="1"/>
</dbReference>
<feature type="region of interest" description="Disordered" evidence="4">
    <location>
        <begin position="669"/>
        <end position="700"/>
    </location>
</feature>
<feature type="compositionally biased region" description="Basic and acidic residues" evidence="4">
    <location>
        <begin position="121"/>
        <end position="137"/>
    </location>
</feature>
<dbReference type="PROSITE" id="PS00633">
    <property type="entry name" value="BROMODOMAIN_1"/>
    <property type="match status" value="1"/>
</dbReference>
<evidence type="ECO:0000313" key="7">
    <source>
        <dbReference type="Proteomes" id="UP001177003"/>
    </source>
</evidence>
<dbReference type="PRINTS" id="PR00503">
    <property type="entry name" value="BROMODOMAIN"/>
</dbReference>
<dbReference type="PANTHER" id="PTHR47809">
    <property type="entry name" value="DNA-BINDING BROMODOMAIN-CONTAINING PROTEIN"/>
    <property type="match status" value="1"/>
</dbReference>
<sequence length="700" mass="78776">MKRKRAPKKDKLEMPLAKKRLQNIDALMAEKHVMNDEPEKITSVHMETENPRTSTSTTMRGRQTDLEIGKTGYGGMTGYPKALGDIIVTVLKEISKEAGGLANLTKSLVDNSISNGQMEQPHADMDLEEKESQHHQNPEYNQEELNAALTVIKKTMKLDAADPFNRPVDPVELGIPDYLDVIDTPMDFGTICNNLENGLKYMNSADVFKDVQYIWYNCVKYNKKGDYILELMKRVKAPFMKYWKAAGLQTAQSPPIIESSILKEKDHPLSPPANNVTLPPQNKAGPIQVAEIDPIPINIQTSQSQNQSQSQGQIQNQTPQNCTPQSLSDQDGDPQYCIPDSRSIQKKRQFHDELSNTAKRIKIMTNELSQPVGPEACKLTSFLGFIARDGNLAPLTYATWIKMPEEYKENMWQKVLKRYDMEPSCRGWVLMSLRTKWRNFKSRLKATHYDVHETDEERIADCDERVLPDQWSALVSLWSSEKWQNICATNKANRAKLKFSHTTGKKSFARLREEEKAKRPDGQEPSQAELFILTRTRKNGKPVNEATAAVITQLCESTTQNEENKVEDDVYNRIMGVDTKSGGSLIGLYGTPPPPPPPPPLPSHVEALKMVEEKNAEVVEMKERLASVEQTCSQMAAQMSQMLSMMATMQKPSLGGNVPNAVDVNLVPVDDNTPCELESPNTTSNHEVPVKKSRGRPKKR</sequence>